<dbReference type="RefSeq" id="WP_369289283.1">
    <property type="nucleotide sequence ID" value="NZ_JBFTEG010000023.1"/>
</dbReference>
<dbReference type="Pfam" id="PF17837">
    <property type="entry name" value="4PPT_N"/>
    <property type="match status" value="1"/>
</dbReference>
<evidence type="ECO:0000259" key="12">
    <source>
        <dbReference type="Pfam" id="PF01648"/>
    </source>
</evidence>
<comment type="caution">
    <text evidence="14">The sequence shown here is derived from an EMBL/GenBank/DDBJ whole genome shotgun (WGS) entry which is preliminary data.</text>
</comment>
<organism evidence="14 15">
    <name type="scientific">Pseudomonas zhanjiangensis</name>
    <dbReference type="NCBI Taxonomy" id="3239015"/>
    <lineage>
        <taxon>Bacteria</taxon>
        <taxon>Pseudomonadati</taxon>
        <taxon>Pseudomonadota</taxon>
        <taxon>Gammaproteobacteria</taxon>
        <taxon>Pseudomonadales</taxon>
        <taxon>Pseudomonadaceae</taxon>
        <taxon>Pseudomonas</taxon>
    </lineage>
</organism>
<comment type="function">
    <text evidence="1">Involved in the biosynthesis of the siderophore enterobactin (enterochelin), which is a macrocyclic trimeric lactone of N-(2,3-dihydroxybenzoyl)-serine. The serine trilactone serves as a scaffolding for the three catechol functionalities that provide hexadentate coordination for the tightly ligated iron(2+) atoms. Plays an essential role in the assembly of the enterobactin by catalyzing the transfer of the 4'-phosphopantetheine (Ppant) moiety from coenzyme A to the apo-domains of both EntB (ArCP domain) and EntF (PCP domain) to yield their holo-forms which make them competent for the activation of 2,3-dihydroxybenzoate (DHB) and L-serine, respectively.</text>
</comment>
<dbReference type="GO" id="GO:0016740">
    <property type="term" value="F:transferase activity"/>
    <property type="evidence" value="ECO:0007669"/>
    <property type="project" value="UniProtKB-KW"/>
</dbReference>
<evidence type="ECO:0000256" key="1">
    <source>
        <dbReference type="ARBA" id="ARBA00003937"/>
    </source>
</evidence>
<comment type="catalytic activity">
    <reaction evidence="10">
        <text>apo-[aryl-carrier protein] + CoA = holo-[aryl-carrier protein] + adenosine 3',5'-bisphosphate + H(+)</text>
        <dbReference type="Rhea" id="RHEA:48404"/>
        <dbReference type="Rhea" id="RHEA-COMP:15903"/>
        <dbReference type="Rhea" id="RHEA-COMP:17557"/>
        <dbReference type="ChEBI" id="CHEBI:15378"/>
        <dbReference type="ChEBI" id="CHEBI:29999"/>
        <dbReference type="ChEBI" id="CHEBI:57287"/>
        <dbReference type="ChEBI" id="CHEBI:58343"/>
        <dbReference type="ChEBI" id="CHEBI:64479"/>
    </reaction>
</comment>
<evidence type="ECO:0000256" key="3">
    <source>
        <dbReference type="ARBA" id="ARBA00008342"/>
    </source>
</evidence>
<reference evidence="14 15" key="1">
    <citation type="submission" date="2024-07" db="EMBL/GenBank/DDBJ databases">
        <authorList>
            <person name="Li M."/>
        </authorList>
    </citation>
    <scope>NUCLEOTIDE SEQUENCE [LARGE SCALE GENOMIC DNA]</scope>
    <source>
        <strain evidence="14 15">25A3E</strain>
    </source>
</reference>
<dbReference type="PRINTS" id="PR01399">
    <property type="entry name" value="ENTSNTHTASED"/>
</dbReference>
<dbReference type="Pfam" id="PF01648">
    <property type="entry name" value="ACPS"/>
    <property type="match status" value="1"/>
</dbReference>
<sequence length="236" mass="25819">MSDLYLPACCSPLSDHWPLPKVLAGVQLISTHFDPGRLHSEDFQRCAIAPVAGVAKRQAEYLAGRLCAREGIRRVSGNAAVPAVGADRAPQWPLGVRGSISHGNGWAGSLVAAERGWRGLGLDVEQLLPAARAERLAAQILTPDELLRLQDLPPEQQAWRVSLSFSLKESLFKALYPLVLRRFYFHDAELLECHVDGQARLRLLIDLADDWPAGSELHGQFAELDGRLLSLVAIPA</sequence>
<keyword evidence="6 14" id="KW-0808">Transferase</keyword>
<evidence type="ECO:0000313" key="14">
    <source>
        <dbReference type="EMBL" id="MEX6504346.1"/>
    </source>
</evidence>
<dbReference type="PANTHER" id="PTHR38096:SF1">
    <property type="entry name" value="ENTEROBACTIN SYNTHASE COMPONENT D"/>
    <property type="match status" value="1"/>
</dbReference>
<dbReference type="SUPFAM" id="SSF56214">
    <property type="entry name" value="4'-phosphopantetheinyl transferase"/>
    <property type="match status" value="1"/>
</dbReference>
<comment type="similarity">
    <text evidence="3">Belongs to the P-Pant transferase superfamily. EntD family.</text>
</comment>
<feature type="domain" description="4'-phosphopantetheinyl transferase" evidence="12">
    <location>
        <begin position="119"/>
        <end position="211"/>
    </location>
</feature>
<evidence type="ECO:0000256" key="5">
    <source>
        <dbReference type="ARBA" id="ARBA00019087"/>
    </source>
</evidence>
<comment type="pathway">
    <text evidence="2">Siderophore biosynthesis; enterobactin biosynthesis.</text>
</comment>
<dbReference type="EMBL" id="JBFTEG010000023">
    <property type="protein sequence ID" value="MEX6504346.1"/>
    <property type="molecule type" value="Genomic_DNA"/>
</dbReference>
<dbReference type="InterPro" id="IPR008278">
    <property type="entry name" value="4-PPantetheinyl_Trfase_dom"/>
</dbReference>
<feature type="domain" description="4'-phosphopantetheinyl transferase N-terminal" evidence="13">
    <location>
        <begin position="54"/>
        <end position="112"/>
    </location>
</feature>
<accession>A0ABV3YYC7</accession>
<comment type="subunit">
    <text evidence="4">EntB, EntD, EntE, and EntF form a multienzyme complex called enterobactin synthase.</text>
</comment>
<comment type="catalytic activity">
    <reaction evidence="11">
        <text>apo-[peptidyl-carrier protein] + CoA = holo-[peptidyl-carrier protein] + adenosine 3',5'-bisphosphate + H(+)</text>
        <dbReference type="Rhea" id="RHEA:46228"/>
        <dbReference type="Rhea" id="RHEA-COMP:11479"/>
        <dbReference type="Rhea" id="RHEA-COMP:11480"/>
        <dbReference type="ChEBI" id="CHEBI:15378"/>
        <dbReference type="ChEBI" id="CHEBI:29999"/>
        <dbReference type="ChEBI" id="CHEBI:57287"/>
        <dbReference type="ChEBI" id="CHEBI:58343"/>
        <dbReference type="ChEBI" id="CHEBI:64479"/>
    </reaction>
</comment>
<evidence type="ECO:0000256" key="4">
    <source>
        <dbReference type="ARBA" id="ARBA00011503"/>
    </source>
</evidence>
<dbReference type="Gene3D" id="3.90.470.20">
    <property type="entry name" value="4'-phosphopantetheinyl transferase domain"/>
    <property type="match status" value="1"/>
</dbReference>
<dbReference type="InterPro" id="IPR037143">
    <property type="entry name" value="4-PPantetheinyl_Trfase_dom_sf"/>
</dbReference>
<evidence type="ECO:0000256" key="2">
    <source>
        <dbReference type="ARBA" id="ARBA00004993"/>
    </source>
</evidence>
<evidence type="ECO:0000313" key="15">
    <source>
        <dbReference type="Proteomes" id="UP001560296"/>
    </source>
</evidence>
<dbReference type="InterPro" id="IPR041354">
    <property type="entry name" value="4PPT_N"/>
</dbReference>
<evidence type="ECO:0000256" key="8">
    <source>
        <dbReference type="ARBA" id="ARBA00029894"/>
    </source>
</evidence>
<name>A0ABV3YYC7_9PSED</name>
<evidence type="ECO:0000256" key="9">
    <source>
        <dbReference type="ARBA" id="ARBA00031996"/>
    </source>
</evidence>
<dbReference type="InterPro" id="IPR003542">
    <property type="entry name" value="Enbac_synth_compD-like"/>
</dbReference>
<dbReference type="Proteomes" id="UP001560296">
    <property type="component" value="Unassembled WGS sequence"/>
</dbReference>
<evidence type="ECO:0000256" key="7">
    <source>
        <dbReference type="ARBA" id="ARBA00023191"/>
    </source>
</evidence>
<proteinExistence type="inferred from homology"/>
<evidence type="ECO:0000256" key="11">
    <source>
        <dbReference type="ARBA" id="ARBA00049191"/>
    </source>
</evidence>
<gene>
    <name evidence="14" type="ORF">AB5S05_19990</name>
</gene>
<evidence type="ECO:0000256" key="10">
    <source>
        <dbReference type="ARBA" id="ARBA00049176"/>
    </source>
</evidence>
<protein>
    <recommendedName>
        <fullName evidence="5">Enterobactin synthase component D</fullName>
    </recommendedName>
    <alternativeName>
        <fullName evidence="8">4'-phosphopantetheinyl transferase EntD</fullName>
    </alternativeName>
    <alternativeName>
        <fullName evidence="9">Enterochelin synthase D</fullName>
    </alternativeName>
</protein>
<evidence type="ECO:0000256" key="6">
    <source>
        <dbReference type="ARBA" id="ARBA00022679"/>
    </source>
</evidence>
<evidence type="ECO:0000259" key="13">
    <source>
        <dbReference type="Pfam" id="PF17837"/>
    </source>
</evidence>
<keyword evidence="7" id="KW-0259">Enterobactin biosynthesis</keyword>
<dbReference type="PANTHER" id="PTHR38096">
    <property type="entry name" value="ENTEROBACTIN SYNTHASE COMPONENT D"/>
    <property type="match status" value="1"/>
</dbReference>
<keyword evidence="15" id="KW-1185">Reference proteome</keyword>